<proteinExistence type="predicted"/>
<dbReference type="AlphaFoldDB" id="A0A9P7J9F8"/>
<protein>
    <submittedName>
        <fullName evidence="2">Uncharacterized protein</fullName>
    </submittedName>
</protein>
<dbReference type="RefSeq" id="XP_041167503.1">
    <property type="nucleotide sequence ID" value="XM_041308068.1"/>
</dbReference>
<keyword evidence="3" id="KW-1185">Reference proteome</keyword>
<sequence>MSRPQTHPTNANKHPGQIVQDANKVQRQSKEESCTAIAAVEDAMAIQQNAQAMGPPRLVRPQPKPRMVVGGKNSINLENKAVTAESDVDLDDEEHYEPPAAQGRQDLVHFMERPRDASRGDKRSLQTLEEADYTDLEGLELLEDPEAAEDGDELYIDNAAMMVDDNGRTDQKAKVIETRCTSSMSVGISDSKTTNARIKPEDAVPENHHAKIRKGKAKNSDLSSRVLEQGQWRTVFLPSLMYWVGNDNNGWSIPESELESALEDVYYAVYPRSRRGHCEFLTDGFPFQLVSQRIHEWRAAFGSTAVSVLMAFFASTPEYETQEAREEYTKYQLQDCCFIYEDPKNEEQPGTFLSEYILCTFASHLTAISGRVRVDALVQFGKPGYLTVLVLAAAAAEHALLLVKDHLLIDSDPSDNGGKGHKILQTLNEATNKMSHTGTAFSSGNWETDTKAYMESVKDLPYSRIQEILTCAEEYMKHPRHNCLSRSGVDESCDSSQSIAPANKRARLRICNFILFVFLFVCVKNMLKGRIRRAWLQLVRCAPYPSMCPLLPRAVERCPKVTGRCPEGIGQCPESDVRCVGIPADVWEQEIRLIWTKSKLERKQRRTTRGRGGGDKSIGIDPKTSGGRRERNSSRTEEGMSRV</sequence>
<evidence type="ECO:0000313" key="3">
    <source>
        <dbReference type="Proteomes" id="UP000719766"/>
    </source>
</evidence>
<organism evidence="2 3">
    <name type="scientific">Suillus plorans</name>
    <dbReference type="NCBI Taxonomy" id="116603"/>
    <lineage>
        <taxon>Eukaryota</taxon>
        <taxon>Fungi</taxon>
        <taxon>Dikarya</taxon>
        <taxon>Basidiomycota</taxon>
        <taxon>Agaricomycotina</taxon>
        <taxon>Agaricomycetes</taxon>
        <taxon>Agaricomycetidae</taxon>
        <taxon>Boletales</taxon>
        <taxon>Suillineae</taxon>
        <taxon>Suillaceae</taxon>
        <taxon>Suillus</taxon>
    </lineage>
</organism>
<feature type="compositionally biased region" description="Basic and acidic residues" evidence="1">
    <location>
        <begin position="627"/>
        <end position="643"/>
    </location>
</feature>
<name>A0A9P7J9F8_9AGAM</name>
<dbReference type="Proteomes" id="UP000719766">
    <property type="component" value="Unassembled WGS sequence"/>
</dbReference>
<reference evidence="2" key="1">
    <citation type="journal article" date="2020" name="New Phytol.">
        <title>Comparative genomics reveals dynamic genome evolution in host specialist ectomycorrhizal fungi.</title>
        <authorList>
            <person name="Lofgren L.A."/>
            <person name="Nguyen N.H."/>
            <person name="Vilgalys R."/>
            <person name="Ruytinx J."/>
            <person name="Liao H.L."/>
            <person name="Branco S."/>
            <person name="Kuo A."/>
            <person name="LaButti K."/>
            <person name="Lipzen A."/>
            <person name="Andreopoulos W."/>
            <person name="Pangilinan J."/>
            <person name="Riley R."/>
            <person name="Hundley H."/>
            <person name="Na H."/>
            <person name="Barry K."/>
            <person name="Grigoriev I.V."/>
            <person name="Stajich J.E."/>
            <person name="Kennedy P.G."/>
        </authorList>
    </citation>
    <scope>NUCLEOTIDE SEQUENCE</scope>
    <source>
        <strain evidence="2">S12</strain>
    </source>
</reference>
<feature type="region of interest" description="Disordered" evidence="1">
    <location>
        <begin position="1"/>
        <end position="30"/>
    </location>
</feature>
<accession>A0A9P7J9F8</accession>
<dbReference type="EMBL" id="JABBWE010000001">
    <property type="protein sequence ID" value="KAG1809838.1"/>
    <property type="molecule type" value="Genomic_DNA"/>
</dbReference>
<dbReference type="GeneID" id="64601832"/>
<feature type="compositionally biased region" description="Polar residues" evidence="1">
    <location>
        <begin position="1"/>
        <end position="12"/>
    </location>
</feature>
<feature type="region of interest" description="Disordered" evidence="1">
    <location>
        <begin position="604"/>
        <end position="643"/>
    </location>
</feature>
<gene>
    <name evidence="2" type="ORF">HD556DRAFT_1452289</name>
</gene>
<dbReference type="OrthoDB" id="2755811at2759"/>
<evidence type="ECO:0000313" key="2">
    <source>
        <dbReference type="EMBL" id="KAG1809838.1"/>
    </source>
</evidence>
<comment type="caution">
    <text evidence="2">The sequence shown here is derived from an EMBL/GenBank/DDBJ whole genome shotgun (WGS) entry which is preliminary data.</text>
</comment>
<evidence type="ECO:0000256" key="1">
    <source>
        <dbReference type="SAM" id="MobiDB-lite"/>
    </source>
</evidence>